<dbReference type="InterPro" id="IPR029061">
    <property type="entry name" value="THDP-binding"/>
</dbReference>
<dbReference type="PANTHER" id="PTHR32154">
    <property type="entry name" value="PYRUVATE-FLAVODOXIN OXIDOREDUCTASE-RELATED"/>
    <property type="match status" value="1"/>
</dbReference>
<dbReference type="InterPro" id="IPR050722">
    <property type="entry name" value="Pyruvate:ferred/Flavod_OxRd"/>
</dbReference>
<name>A0A2J0LJX2_9BACT</name>
<evidence type="ECO:0000259" key="3">
    <source>
        <dbReference type="Pfam" id="PF17147"/>
    </source>
</evidence>
<dbReference type="FunFam" id="3.40.50.970:FF:000012">
    <property type="entry name" value="Pyruvate:ferredoxin (Flavodoxin) oxidoreductase"/>
    <property type="match status" value="1"/>
</dbReference>
<dbReference type="GO" id="GO:0016903">
    <property type="term" value="F:oxidoreductase activity, acting on the aldehyde or oxo group of donors"/>
    <property type="evidence" value="ECO:0007669"/>
    <property type="project" value="UniProtKB-ARBA"/>
</dbReference>
<dbReference type="Pfam" id="PF17147">
    <property type="entry name" value="PFOR_II"/>
    <property type="match status" value="1"/>
</dbReference>
<proteinExistence type="predicted"/>
<comment type="caution">
    <text evidence="4">The sequence shown here is derived from an EMBL/GenBank/DDBJ whole genome shotgun (WGS) entry which is preliminary data.</text>
</comment>
<evidence type="ECO:0000313" key="4">
    <source>
        <dbReference type="EMBL" id="PIW66340.1"/>
    </source>
</evidence>
<organism evidence="4 5">
    <name type="scientific">Candidatus Taenaricola geysiri</name>
    <dbReference type="NCBI Taxonomy" id="1974752"/>
    <lineage>
        <taxon>Bacteria</taxon>
        <taxon>Pseudomonadati</taxon>
        <taxon>Candidatus Omnitrophota</taxon>
        <taxon>Candidatus Taenaricola</taxon>
    </lineage>
</organism>
<dbReference type="InterPro" id="IPR002880">
    <property type="entry name" value="Pyrv_Fd/Flavodoxin_OxRdtase_N"/>
</dbReference>
<dbReference type="InterPro" id="IPR009014">
    <property type="entry name" value="Transketo_C/PFOR_II"/>
</dbReference>
<dbReference type="FunFam" id="3.40.50.920:FF:000010">
    <property type="entry name" value="Pyruvate ferredoxin oxidoreductase, alpha subunit"/>
    <property type="match status" value="1"/>
</dbReference>
<dbReference type="InterPro" id="IPR033412">
    <property type="entry name" value="PFOR_II"/>
</dbReference>
<dbReference type="Pfam" id="PF01855">
    <property type="entry name" value="POR_N"/>
    <property type="match status" value="1"/>
</dbReference>
<evidence type="ECO:0000313" key="5">
    <source>
        <dbReference type="Proteomes" id="UP000231267"/>
    </source>
</evidence>
<feature type="domain" description="Pyruvate flavodoxin/ferredoxin oxidoreductase pyrimidine binding" evidence="2">
    <location>
        <begin position="14"/>
        <end position="234"/>
    </location>
</feature>
<protein>
    <submittedName>
        <fullName evidence="4">Pyruvate ferredoxin oxidoreductase</fullName>
    </submittedName>
</protein>
<dbReference type="Gene3D" id="3.40.50.970">
    <property type="match status" value="1"/>
</dbReference>
<evidence type="ECO:0000256" key="1">
    <source>
        <dbReference type="ARBA" id="ARBA00023002"/>
    </source>
</evidence>
<dbReference type="PANTHER" id="PTHR32154:SF0">
    <property type="entry name" value="PYRUVATE-FLAVODOXIN OXIDOREDUCTASE-RELATED"/>
    <property type="match status" value="1"/>
</dbReference>
<dbReference type="GO" id="GO:0019752">
    <property type="term" value="P:carboxylic acid metabolic process"/>
    <property type="evidence" value="ECO:0007669"/>
    <property type="project" value="UniProtKB-ARBA"/>
</dbReference>
<evidence type="ECO:0000259" key="2">
    <source>
        <dbReference type="Pfam" id="PF01855"/>
    </source>
</evidence>
<dbReference type="Proteomes" id="UP000231267">
    <property type="component" value="Unassembled WGS sequence"/>
</dbReference>
<reference evidence="4 5" key="1">
    <citation type="submission" date="2017-09" db="EMBL/GenBank/DDBJ databases">
        <title>Depth-based differentiation of microbial function through sediment-hosted aquifers and enrichment of novel symbionts in the deep terrestrial subsurface.</title>
        <authorList>
            <person name="Probst A.J."/>
            <person name="Ladd B."/>
            <person name="Jarett J.K."/>
            <person name="Geller-Mcgrath D.E."/>
            <person name="Sieber C.M."/>
            <person name="Emerson J.B."/>
            <person name="Anantharaman K."/>
            <person name="Thomas B.C."/>
            <person name="Malmstrom R."/>
            <person name="Stieglmeier M."/>
            <person name="Klingl A."/>
            <person name="Woyke T."/>
            <person name="Ryan C.M."/>
            <person name="Banfield J.F."/>
        </authorList>
    </citation>
    <scope>NUCLEOTIDE SEQUENCE [LARGE SCALE GENOMIC DNA]</scope>
    <source>
        <strain evidence="4">CG12_big_fil_rev_8_21_14_0_65_43_15</strain>
    </source>
</reference>
<accession>A0A2J0LJX2</accession>
<sequence>MKLVITGNHAAAYAAKLCRPHVISAYPITPQTEVVEKLACMVADGELKSDFIKVESEHSAMAACIGASAAGSRSFTATSSQGLALMHEMLFWAANSRLPIVMINVNRAMAPPWTVWADQTDSLAQRDTGWMQFYCEDNQEILDTVIQAYKIAEKVSLPAMISLDAFFLSHTSEAVDVPPQADVDRFLPEFNPEYKLDINNPRAFGGLVTAEWYYEFRYKIHQAMQDAKREINTVGKEYAKSFGRKYSLIEPYKADDADFLFAASGSMVSVVRDAVDKLRKAQKKAGLIKMRTFRPFPKEELIKLVPGAKNLCVLDRNISLGNEGIFFTEIKAALANIKAKPMIYGFTAGLGGREVSVNDVMNIAKSIETHKAAEFNFYGLKK</sequence>
<dbReference type="SUPFAM" id="SSF52922">
    <property type="entry name" value="TK C-terminal domain-like"/>
    <property type="match status" value="1"/>
</dbReference>
<dbReference type="SUPFAM" id="SSF52518">
    <property type="entry name" value="Thiamin diphosphate-binding fold (THDP-binding)"/>
    <property type="match status" value="1"/>
</dbReference>
<dbReference type="Gene3D" id="3.40.50.920">
    <property type="match status" value="1"/>
</dbReference>
<gene>
    <name evidence="4" type="primary">porA</name>
    <name evidence="4" type="ORF">COW11_03980</name>
</gene>
<dbReference type="GO" id="GO:0006979">
    <property type="term" value="P:response to oxidative stress"/>
    <property type="evidence" value="ECO:0007669"/>
    <property type="project" value="TreeGrafter"/>
</dbReference>
<dbReference type="CDD" id="cd07034">
    <property type="entry name" value="TPP_PYR_PFOR_IOR-alpha_like"/>
    <property type="match status" value="1"/>
</dbReference>
<dbReference type="EMBL" id="PFGP01000093">
    <property type="protein sequence ID" value="PIW66340.1"/>
    <property type="molecule type" value="Genomic_DNA"/>
</dbReference>
<dbReference type="AlphaFoldDB" id="A0A2J0LJX2"/>
<keyword evidence="4" id="KW-0670">Pyruvate</keyword>
<feature type="domain" description="Pyruvate:ferredoxin oxidoreductase core" evidence="3">
    <location>
        <begin position="257"/>
        <end position="360"/>
    </location>
</feature>
<keyword evidence="1" id="KW-0560">Oxidoreductase</keyword>